<dbReference type="EMBL" id="JAPZBT010000001">
    <property type="protein sequence ID" value="KAJ5382832.1"/>
    <property type="molecule type" value="Genomic_DNA"/>
</dbReference>
<dbReference type="InterPro" id="IPR011009">
    <property type="entry name" value="Kinase-like_dom_sf"/>
</dbReference>
<sequence>MDPNIMIPNTRKEDFPLFKYNEFDVCALCARAGKMRGEIACSCDLNQRPERGGFNWAIFIVFKDGLEWVLRSPVENHPAMSNEYAAKLLASEAATLNSLDQARYKLPLGNHCFAVSEPSRKDYPNKDQWHAARDAWNDFLNVGQKIDGATNKVDYIIAALTLSRLISQYARNWSEITTSPASFPLCHPDLTTTNIFVDDQYNITCIIDWAYTTAVPFPFLLSPPGFPQSRHKLDERFCLGFSHGFKDAASLSAASPPVGLSIPKALECVKNSEFAWCLTRFLAFDSTDDLSPFRTMWESIYPSVPKLESYFFSQRDLRHYRKLHKKIRLEDLSKTQIQKPETDLFTKP</sequence>
<name>A0A9W9SQU3_9EURO</name>
<evidence type="ECO:0000313" key="2">
    <source>
        <dbReference type="Proteomes" id="UP001147752"/>
    </source>
</evidence>
<dbReference type="RefSeq" id="XP_056582608.1">
    <property type="nucleotide sequence ID" value="XM_056718473.1"/>
</dbReference>
<dbReference type="SUPFAM" id="SSF56112">
    <property type="entry name" value="Protein kinase-like (PK-like)"/>
    <property type="match status" value="1"/>
</dbReference>
<gene>
    <name evidence="1" type="ORF">N7517_000743</name>
</gene>
<proteinExistence type="predicted"/>
<dbReference type="AlphaFoldDB" id="A0A9W9SQU3"/>
<keyword evidence="2" id="KW-1185">Reference proteome</keyword>
<dbReference type="PANTHER" id="PTHR21310">
    <property type="entry name" value="AMINOGLYCOSIDE PHOSPHOTRANSFERASE-RELATED-RELATED"/>
    <property type="match status" value="1"/>
</dbReference>
<evidence type="ECO:0000313" key="1">
    <source>
        <dbReference type="EMBL" id="KAJ5382832.1"/>
    </source>
</evidence>
<dbReference type="OrthoDB" id="5327538at2759"/>
<dbReference type="PANTHER" id="PTHR21310:SF15">
    <property type="entry name" value="AMINOGLYCOSIDE PHOSPHOTRANSFERASE DOMAIN-CONTAINING PROTEIN"/>
    <property type="match status" value="1"/>
</dbReference>
<comment type="caution">
    <text evidence="1">The sequence shown here is derived from an EMBL/GenBank/DDBJ whole genome shotgun (WGS) entry which is preliminary data.</text>
</comment>
<dbReference type="GeneID" id="81457656"/>
<dbReference type="InterPro" id="IPR051678">
    <property type="entry name" value="AGP_Transferase"/>
</dbReference>
<dbReference type="Proteomes" id="UP001147752">
    <property type="component" value="Unassembled WGS sequence"/>
</dbReference>
<reference evidence="1" key="1">
    <citation type="submission" date="2022-12" db="EMBL/GenBank/DDBJ databases">
        <authorList>
            <person name="Petersen C."/>
        </authorList>
    </citation>
    <scope>NUCLEOTIDE SEQUENCE</scope>
    <source>
        <strain evidence="1">IBT 3081</strain>
    </source>
</reference>
<organism evidence="1 2">
    <name type="scientific">Penicillium concentricum</name>
    <dbReference type="NCBI Taxonomy" id="293559"/>
    <lineage>
        <taxon>Eukaryota</taxon>
        <taxon>Fungi</taxon>
        <taxon>Dikarya</taxon>
        <taxon>Ascomycota</taxon>
        <taxon>Pezizomycotina</taxon>
        <taxon>Eurotiomycetes</taxon>
        <taxon>Eurotiomycetidae</taxon>
        <taxon>Eurotiales</taxon>
        <taxon>Aspergillaceae</taxon>
        <taxon>Penicillium</taxon>
    </lineage>
</organism>
<accession>A0A9W9SQU3</accession>
<reference evidence="1" key="2">
    <citation type="journal article" date="2023" name="IMA Fungus">
        <title>Comparative genomic study of the Penicillium genus elucidates a diverse pangenome and 15 lateral gene transfer events.</title>
        <authorList>
            <person name="Petersen C."/>
            <person name="Sorensen T."/>
            <person name="Nielsen M.R."/>
            <person name="Sondergaard T.E."/>
            <person name="Sorensen J.L."/>
            <person name="Fitzpatrick D.A."/>
            <person name="Frisvad J.C."/>
            <person name="Nielsen K.L."/>
        </authorList>
    </citation>
    <scope>NUCLEOTIDE SEQUENCE</scope>
    <source>
        <strain evidence="1">IBT 3081</strain>
    </source>
</reference>
<protein>
    <submittedName>
        <fullName evidence="1">Aminoglycoside phosphotransferase</fullName>
    </submittedName>
</protein>